<comment type="caution">
    <text evidence="2">The sequence shown here is derived from an EMBL/GenBank/DDBJ whole genome shotgun (WGS) entry which is preliminary data.</text>
</comment>
<organism evidence="2 3">
    <name type="scientific">Loigolactobacillus coryniformis subsp. coryniformis KCTC 3167 = DSM 20001</name>
    <dbReference type="NCBI Taxonomy" id="913848"/>
    <lineage>
        <taxon>Bacteria</taxon>
        <taxon>Bacillati</taxon>
        <taxon>Bacillota</taxon>
        <taxon>Bacilli</taxon>
        <taxon>Lactobacillales</taxon>
        <taxon>Lactobacillaceae</taxon>
        <taxon>Loigolactobacillus</taxon>
    </lineage>
</organism>
<protein>
    <submittedName>
        <fullName evidence="2">Integral membrane protein</fullName>
    </submittedName>
</protein>
<proteinExistence type="predicted"/>
<gene>
    <name evidence="2" type="ORF">FD22_GL002210</name>
</gene>
<dbReference type="Proteomes" id="UP000051181">
    <property type="component" value="Unassembled WGS sequence"/>
</dbReference>
<dbReference type="PATRIC" id="fig|913848.6.peg.2257"/>
<sequence length="94" mass="10563">MIGLICFIIEPATIATHITIDNKVDATGPAWQIFILPVAQLIVDELLIFKAKRERVRNDDVNLNFLLPGELRYIVLAIVVLVAFVGVMYQQITL</sequence>
<name>A0A0R1FB21_9LACO</name>
<keyword evidence="1" id="KW-1133">Transmembrane helix</keyword>
<feature type="transmembrane region" description="Helical" evidence="1">
    <location>
        <begin position="70"/>
        <end position="92"/>
    </location>
</feature>
<accession>A0A0R1FB21</accession>
<feature type="transmembrane region" description="Helical" evidence="1">
    <location>
        <begin position="30"/>
        <end position="49"/>
    </location>
</feature>
<dbReference type="AlphaFoldDB" id="A0A0R1FB21"/>
<evidence type="ECO:0000313" key="3">
    <source>
        <dbReference type="Proteomes" id="UP000051181"/>
    </source>
</evidence>
<dbReference type="EMBL" id="AZCN01000007">
    <property type="protein sequence ID" value="KRK18879.1"/>
    <property type="molecule type" value="Genomic_DNA"/>
</dbReference>
<reference evidence="2 3" key="1">
    <citation type="journal article" date="2015" name="Genome Announc.">
        <title>Expanding the biotechnology potential of lactobacilli through comparative genomics of 213 strains and associated genera.</title>
        <authorList>
            <person name="Sun Z."/>
            <person name="Harris H.M."/>
            <person name="McCann A."/>
            <person name="Guo C."/>
            <person name="Argimon S."/>
            <person name="Zhang W."/>
            <person name="Yang X."/>
            <person name="Jeffery I.B."/>
            <person name="Cooney J.C."/>
            <person name="Kagawa T.F."/>
            <person name="Liu W."/>
            <person name="Song Y."/>
            <person name="Salvetti E."/>
            <person name="Wrobel A."/>
            <person name="Rasinkangas P."/>
            <person name="Parkhill J."/>
            <person name="Rea M.C."/>
            <person name="O'Sullivan O."/>
            <person name="Ritari J."/>
            <person name="Douillard F.P."/>
            <person name="Paul Ross R."/>
            <person name="Yang R."/>
            <person name="Briner A.E."/>
            <person name="Felis G.E."/>
            <person name="de Vos W.M."/>
            <person name="Barrangou R."/>
            <person name="Klaenhammer T.R."/>
            <person name="Caufield P.W."/>
            <person name="Cui Y."/>
            <person name="Zhang H."/>
            <person name="O'Toole P.W."/>
        </authorList>
    </citation>
    <scope>NUCLEOTIDE SEQUENCE [LARGE SCALE GENOMIC DNA]</scope>
    <source>
        <strain evidence="2 3">DSM 20001</strain>
    </source>
</reference>
<evidence type="ECO:0000256" key="1">
    <source>
        <dbReference type="SAM" id="Phobius"/>
    </source>
</evidence>
<keyword evidence="1" id="KW-0472">Membrane</keyword>
<evidence type="ECO:0000313" key="2">
    <source>
        <dbReference type="EMBL" id="KRK18879.1"/>
    </source>
</evidence>
<keyword evidence="1" id="KW-0812">Transmembrane</keyword>